<proteinExistence type="inferred from homology"/>
<dbReference type="Gene3D" id="3.30.70.2740">
    <property type="match status" value="1"/>
</dbReference>
<reference evidence="9" key="1">
    <citation type="submission" date="2018-04" db="EMBL/GenBank/DDBJ databases">
        <title>Genomes of Endosymbiotic and Endophytic Bradyrhizobium Publication status.</title>
        <authorList>
            <person name="Guha S."/>
            <person name="Jorrin B."/>
            <person name="Sarkar M."/>
            <person name="Poole P.S."/>
            <person name="DasGupta M."/>
        </authorList>
    </citation>
    <scope>NUCLEOTIDE SEQUENCE</scope>
    <source>
        <strain evidence="9">WBOS16</strain>
    </source>
</reference>
<keyword evidence="6" id="KW-0560">Oxidoreductase</keyword>
<evidence type="ECO:0000256" key="1">
    <source>
        <dbReference type="ARBA" id="ARBA00001974"/>
    </source>
</evidence>
<evidence type="ECO:0000256" key="6">
    <source>
        <dbReference type="ARBA" id="ARBA00023002"/>
    </source>
</evidence>
<dbReference type="AlphaFoldDB" id="A0AAE9SXH2"/>
<evidence type="ECO:0000259" key="8">
    <source>
        <dbReference type="PROSITE" id="PS51387"/>
    </source>
</evidence>
<dbReference type="GO" id="GO:1903457">
    <property type="term" value="P:lactate catabolic process"/>
    <property type="evidence" value="ECO:0007669"/>
    <property type="project" value="TreeGrafter"/>
</dbReference>
<evidence type="ECO:0000256" key="7">
    <source>
        <dbReference type="ARBA" id="ARBA00038897"/>
    </source>
</evidence>
<organism evidence="9 10">
    <name type="scientific">Bradyrhizobium betae</name>
    <dbReference type="NCBI Taxonomy" id="244734"/>
    <lineage>
        <taxon>Bacteria</taxon>
        <taxon>Pseudomonadati</taxon>
        <taxon>Pseudomonadota</taxon>
        <taxon>Alphaproteobacteria</taxon>
        <taxon>Hyphomicrobiales</taxon>
        <taxon>Nitrobacteraceae</taxon>
        <taxon>Bradyrhizobium</taxon>
    </lineage>
</organism>
<dbReference type="SUPFAM" id="SSF56176">
    <property type="entry name" value="FAD-binding/transporter-associated domain-like"/>
    <property type="match status" value="1"/>
</dbReference>
<dbReference type="EC" id="1.1.2.4" evidence="7"/>
<dbReference type="InterPro" id="IPR016171">
    <property type="entry name" value="Vanillyl_alc_oxidase_C-sub2"/>
</dbReference>
<evidence type="ECO:0000256" key="2">
    <source>
        <dbReference type="ARBA" id="ARBA00008000"/>
    </source>
</evidence>
<dbReference type="FunFam" id="3.30.465.10:FF:000016">
    <property type="entry name" value="probable D-lactate dehydrogenase, mitochondrial"/>
    <property type="match status" value="1"/>
</dbReference>
<dbReference type="Gene3D" id="1.10.45.10">
    <property type="entry name" value="Vanillyl-alcohol Oxidase, Chain A, domain 4"/>
    <property type="match status" value="1"/>
</dbReference>
<accession>A0AAE9SXH2</accession>
<dbReference type="FunFam" id="1.10.45.10:FF:000001">
    <property type="entry name" value="D-lactate dehydrogenase mitochondrial"/>
    <property type="match status" value="1"/>
</dbReference>
<dbReference type="SUPFAM" id="SSF55103">
    <property type="entry name" value="FAD-linked oxidases, C-terminal domain"/>
    <property type="match status" value="1"/>
</dbReference>
<dbReference type="Pfam" id="PF02913">
    <property type="entry name" value="FAD-oxidase_C"/>
    <property type="match status" value="1"/>
</dbReference>
<comment type="cofactor">
    <cofactor evidence="1">
        <name>FAD</name>
        <dbReference type="ChEBI" id="CHEBI:57692"/>
    </cofactor>
</comment>
<evidence type="ECO:0000313" key="9">
    <source>
        <dbReference type="EMBL" id="UUO69061.1"/>
    </source>
</evidence>
<evidence type="ECO:0000256" key="5">
    <source>
        <dbReference type="ARBA" id="ARBA00022946"/>
    </source>
</evidence>
<feature type="domain" description="FAD-binding PCMH-type" evidence="8">
    <location>
        <begin position="61"/>
        <end position="238"/>
    </location>
</feature>
<dbReference type="EMBL" id="CP028989">
    <property type="protein sequence ID" value="UUO69061.1"/>
    <property type="molecule type" value="Genomic_DNA"/>
</dbReference>
<dbReference type="FunFam" id="3.30.70.2740:FF:000001">
    <property type="entry name" value="D-lactate dehydrogenase mitochondrial"/>
    <property type="match status" value="1"/>
</dbReference>
<dbReference type="GO" id="GO:0008720">
    <property type="term" value="F:D-lactate dehydrogenase (NAD+) activity"/>
    <property type="evidence" value="ECO:0007669"/>
    <property type="project" value="TreeGrafter"/>
</dbReference>
<dbReference type="GO" id="GO:0071949">
    <property type="term" value="F:FAD binding"/>
    <property type="evidence" value="ECO:0007669"/>
    <property type="project" value="InterPro"/>
</dbReference>
<dbReference type="PROSITE" id="PS51387">
    <property type="entry name" value="FAD_PCMH"/>
    <property type="match status" value="1"/>
</dbReference>
<dbReference type="InterPro" id="IPR036318">
    <property type="entry name" value="FAD-bd_PCMH-like_sf"/>
</dbReference>
<dbReference type="Proteomes" id="UP001058872">
    <property type="component" value="Chromosome"/>
</dbReference>
<name>A0AAE9SXH2_9BRAD</name>
<keyword evidence="4" id="KW-0274">FAD</keyword>
<dbReference type="InterPro" id="IPR006094">
    <property type="entry name" value="Oxid_FAD_bind_N"/>
</dbReference>
<dbReference type="InterPro" id="IPR016169">
    <property type="entry name" value="FAD-bd_PCMH_sub2"/>
</dbReference>
<dbReference type="Gene3D" id="3.30.465.10">
    <property type="match status" value="1"/>
</dbReference>
<keyword evidence="5" id="KW-0809">Transit peptide</keyword>
<evidence type="ECO:0000313" key="10">
    <source>
        <dbReference type="Proteomes" id="UP001058872"/>
    </source>
</evidence>
<dbReference type="Pfam" id="PF01565">
    <property type="entry name" value="FAD_binding_4"/>
    <property type="match status" value="1"/>
</dbReference>
<evidence type="ECO:0000256" key="4">
    <source>
        <dbReference type="ARBA" id="ARBA00022827"/>
    </source>
</evidence>
<sequence length="490" mass="51587">MLETLKGATSLLDTTWSVAAPRVSAEKVAIVIEEARGFLGDRLSTSMALREQHAHGEGPALPHLPDAVAFVETVDEVRQVLALCHREGVPIVPFGAGSSLEGQVNAVCGGISVDLSRLNSIIEVNRENMDCLVEPGVTREQLNSFIRDAGLFFPVDPGAECTIGGMCATRASGTNAVRYGTIRENVLGLDVVLADGRLISTGGRVRKAANGYDLTHLFIGSEGTLGIITKIRLRLHGIPEATSAAVAQFPTLAAAVETVFMTMQLGIPIARVELLDDVQMGASIAYSKLEGYEAVPTLFFEFNGSHSSVKEQAELVETMANDAGAVRFVWSSGTEARNRLWTARHRAYPAAVALRPGAKGIATDVCVPISRLAEAVLGAREDIAASGLIAPIAGHVGDGNFHCCILVDPGDPVEVERALTLDHKIVARGLGLGGTCSGEHGIGLGKRGFLEQEHGAEALEVMRSIKMALDPKGILNPGKLFPGPPSASAS</sequence>
<dbReference type="RefSeq" id="WP_257175906.1">
    <property type="nucleotide sequence ID" value="NZ_CP028989.1"/>
</dbReference>
<evidence type="ECO:0000256" key="3">
    <source>
        <dbReference type="ARBA" id="ARBA00022630"/>
    </source>
</evidence>
<comment type="similarity">
    <text evidence="2">Belongs to the FAD-binding oxidoreductase/transferase type 4 family.</text>
</comment>
<dbReference type="InterPro" id="IPR016164">
    <property type="entry name" value="FAD-linked_Oxase-like_C"/>
</dbReference>
<dbReference type="PANTHER" id="PTHR11748:SF111">
    <property type="entry name" value="D-LACTATE DEHYDROGENASE, MITOCHONDRIAL-RELATED"/>
    <property type="match status" value="1"/>
</dbReference>
<protein>
    <recommendedName>
        <fullName evidence="7">D-lactate dehydrogenase (cytochrome)</fullName>
        <ecNumber evidence="7">1.1.2.4</ecNumber>
    </recommendedName>
</protein>
<dbReference type="InterPro" id="IPR016166">
    <property type="entry name" value="FAD-bd_PCMH"/>
</dbReference>
<dbReference type="PANTHER" id="PTHR11748">
    <property type="entry name" value="D-LACTATE DEHYDROGENASE"/>
    <property type="match status" value="1"/>
</dbReference>
<gene>
    <name evidence="9" type="ORF">DCM83_30155</name>
</gene>
<dbReference type="InterPro" id="IPR004113">
    <property type="entry name" value="FAD-bd_oxidored_4_C"/>
</dbReference>
<dbReference type="GO" id="GO:0004458">
    <property type="term" value="F:D-lactate dehydrogenase (cytochrome) activity"/>
    <property type="evidence" value="ECO:0007669"/>
    <property type="project" value="UniProtKB-EC"/>
</dbReference>
<keyword evidence="3" id="KW-0285">Flavoprotein</keyword>